<dbReference type="Pfam" id="PF20613">
    <property type="entry name" value="HipA_2"/>
    <property type="match status" value="1"/>
</dbReference>
<keyword evidence="3" id="KW-1185">Reference proteome</keyword>
<sequence length="264" mass="30132">MNNHQPHLRTVNVIRYVTPLREGGSLPAIAEADDEFLYVLKFRGAGQGPKALIAELIGGEIAHLLGFRVPELVFANLDEAFGRTEPDEEIQDLLKASVGLNLALHYLSGAITFDPTVTTLDEKLASQIVWLDCLLMNMDRTARNTNMLMWHKELWLIDHGASLYFHHSGLNWEEQALRPFSLIKDHVLLNQATMLEQVDQEFKVLLTEERIRSIIALLPEDWLTERSFESAEEQREMYARFLTIRIANSSIFVNEANHARETVI</sequence>
<accession>H8KU38</accession>
<evidence type="ECO:0000313" key="2">
    <source>
        <dbReference type="EMBL" id="AFD07018.1"/>
    </source>
</evidence>
<dbReference type="Proteomes" id="UP000007590">
    <property type="component" value="Chromosome"/>
</dbReference>
<evidence type="ECO:0000313" key="3">
    <source>
        <dbReference type="Proteomes" id="UP000007590"/>
    </source>
</evidence>
<proteinExistence type="predicted"/>
<dbReference type="InterPro" id="IPR046748">
    <property type="entry name" value="HipA_2"/>
</dbReference>
<feature type="domain" description="HipA-like kinase" evidence="1">
    <location>
        <begin position="17"/>
        <end position="232"/>
    </location>
</feature>
<protein>
    <recommendedName>
        <fullName evidence="1">HipA-like kinase domain-containing protein</fullName>
    </recommendedName>
</protein>
<dbReference type="RefSeq" id="WP_014680245.1">
    <property type="nucleotide sequence ID" value="NC_017770.1"/>
</dbReference>
<evidence type="ECO:0000259" key="1">
    <source>
        <dbReference type="Pfam" id="PF20613"/>
    </source>
</evidence>
<dbReference type="eggNOG" id="COG1718">
    <property type="taxonomic scope" value="Bacteria"/>
</dbReference>
<reference evidence="2" key="1">
    <citation type="submission" date="2012-02" db="EMBL/GenBank/DDBJ databases">
        <title>The complete genome of Solitalea canadensis DSM 3403.</title>
        <authorList>
            <consortium name="US DOE Joint Genome Institute (JGI-PGF)"/>
            <person name="Lucas S."/>
            <person name="Copeland A."/>
            <person name="Lapidus A."/>
            <person name="Glavina del Rio T."/>
            <person name="Dalin E."/>
            <person name="Tice H."/>
            <person name="Bruce D."/>
            <person name="Goodwin L."/>
            <person name="Pitluck S."/>
            <person name="Peters L."/>
            <person name="Ovchinnikova G."/>
            <person name="Lu M."/>
            <person name="Kyrpides N."/>
            <person name="Mavromatis K."/>
            <person name="Ivanova N."/>
            <person name="Brettin T."/>
            <person name="Detter J.C."/>
            <person name="Han C."/>
            <person name="Larimer F."/>
            <person name="Land M."/>
            <person name="Hauser L."/>
            <person name="Markowitz V."/>
            <person name="Cheng J.-F."/>
            <person name="Hugenholtz P."/>
            <person name="Woyke T."/>
            <person name="Wu D."/>
            <person name="Spring S."/>
            <person name="Schroeder M."/>
            <person name="Kopitz M."/>
            <person name="Brambilla E."/>
            <person name="Klenk H.-P."/>
            <person name="Eisen J.A."/>
        </authorList>
    </citation>
    <scope>NUCLEOTIDE SEQUENCE</scope>
    <source>
        <strain evidence="2">DSM 3403</strain>
    </source>
</reference>
<dbReference type="HOGENOM" id="CLU_075702_0_0_10"/>
<dbReference type="OrthoDB" id="9786330at2"/>
<gene>
    <name evidence="2" type="ordered locus">Solca_1959</name>
</gene>
<name>H8KU38_SOLCM</name>
<dbReference type="AlphaFoldDB" id="H8KU38"/>
<dbReference type="STRING" id="929556.Solca_1959"/>
<dbReference type="KEGG" id="scn:Solca_1959"/>
<organism evidence="2 3">
    <name type="scientific">Solitalea canadensis (strain ATCC 29591 / DSM 3403 / JCM 21819 / LMG 8368 / NBRC 15130 / NCIMB 12057 / USAM 9D)</name>
    <name type="common">Flexibacter canadensis</name>
    <dbReference type="NCBI Taxonomy" id="929556"/>
    <lineage>
        <taxon>Bacteria</taxon>
        <taxon>Pseudomonadati</taxon>
        <taxon>Bacteroidota</taxon>
        <taxon>Sphingobacteriia</taxon>
        <taxon>Sphingobacteriales</taxon>
        <taxon>Sphingobacteriaceae</taxon>
        <taxon>Solitalea</taxon>
    </lineage>
</organism>
<dbReference type="EMBL" id="CP003349">
    <property type="protein sequence ID" value="AFD07018.1"/>
    <property type="molecule type" value="Genomic_DNA"/>
</dbReference>